<gene>
    <name evidence="7" type="ORF">UR21_C0009G0068</name>
</gene>
<evidence type="ECO:0000256" key="3">
    <source>
        <dbReference type="ARBA" id="ARBA00022692"/>
    </source>
</evidence>
<evidence type="ECO:0000256" key="4">
    <source>
        <dbReference type="ARBA" id="ARBA00022989"/>
    </source>
</evidence>
<proteinExistence type="predicted"/>
<sequence length="204" mass="22839">MKDKSFEKILKSKSSQGMTLIELLVVVSIISILVFVITVFLRPQIFKANDARRKAELKRIGVAAEEYEKDNNCYPPTSLVTCVNGGIGLRPYIDVIPCDPVTKNSYFYEPDPNNVACPKWYRIYASLQNQTDVDYIPNIGPSSAYSFIYTSPNAPALPTSIPNVNIYYGCINGSCRQLIEGEECTPNWDSMDNCNSRCPENPCI</sequence>
<evidence type="ECO:0000313" key="7">
    <source>
        <dbReference type="EMBL" id="KKP31487.1"/>
    </source>
</evidence>
<name>A0A0G0BKA5_9BACT</name>
<comment type="subcellular location">
    <subcellularLocation>
        <location evidence="1">Membrane</location>
        <topology evidence="1">Single-pass membrane protein</topology>
    </subcellularLocation>
</comment>
<evidence type="ECO:0000256" key="1">
    <source>
        <dbReference type="ARBA" id="ARBA00004167"/>
    </source>
</evidence>
<dbReference type="Pfam" id="PF07963">
    <property type="entry name" value="N_methyl"/>
    <property type="match status" value="1"/>
</dbReference>
<keyword evidence="3 6" id="KW-0812">Transmembrane</keyword>
<dbReference type="PROSITE" id="PS00409">
    <property type="entry name" value="PROKAR_NTER_METHYL"/>
    <property type="match status" value="1"/>
</dbReference>
<evidence type="ECO:0000256" key="2">
    <source>
        <dbReference type="ARBA" id="ARBA00022481"/>
    </source>
</evidence>
<dbReference type="NCBIfam" id="TIGR02532">
    <property type="entry name" value="IV_pilin_GFxxxE"/>
    <property type="match status" value="1"/>
</dbReference>
<evidence type="ECO:0008006" key="9">
    <source>
        <dbReference type="Google" id="ProtNLM"/>
    </source>
</evidence>
<dbReference type="InterPro" id="IPR000983">
    <property type="entry name" value="Bac_GSPG_pilin"/>
</dbReference>
<keyword evidence="2" id="KW-0488">Methylation</keyword>
<dbReference type="Gene3D" id="3.30.700.10">
    <property type="entry name" value="Glycoprotein, Type 4 Pilin"/>
    <property type="match status" value="1"/>
</dbReference>
<dbReference type="PANTHER" id="PTHR30093">
    <property type="entry name" value="GENERAL SECRETION PATHWAY PROTEIN G"/>
    <property type="match status" value="1"/>
</dbReference>
<evidence type="ECO:0000256" key="5">
    <source>
        <dbReference type="ARBA" id="ARBA00023136"/>
    </source>
</evidence>
<feature type="transmembrane region" description="Helical" evidence="6">
    <location>
        <begin position="20"/>
        <end position="41"/>
    </location>
</feature>
<accession>A0A0G0BKA5</accession>
<dbReference type="InterPro" id="IPR045584">
    <property type="entry name" value="Pilin-like"/>
</dbReference>
<comment type="caution">
    <text evidence="7">The sequence shown here is derived from an EMBL/GenBank/DDBJ whole genome shotgun (WGS) entry which is preliminary data.</text>
</comment>
<evidence type="ECO:0000256" key="6">
    <source>
        <dbReference type="SAM" id="Phobius"/>
    </source>
</evidence>
<dbReference type="PRINTS" id="PR00813">
    <property type="entry name" value="BCTERIALGSPG"/>
</dbReference>
<dbReference type="AlphaFoldDB" id="A0A0G0BKA5"/>
<dbReference type="GO" id="GO:0015628">
    <property type="term" value="P:protein secretion by the type II secretion system"/>
    <property type="evidence" value="ECO:0007669"/>
    <property type="project" value="InterPro"/>
</dbReference>
<organism evidence="7 8">
    <name type="scientific">Candidatus Woesebacteria bacterium GW2011_GWC2_31_9</name>
    <dbReference type="NCBI Taxonomy" id="1618586"/>
    <lineage>
        <taxon>Bacteria</taxon>
        <taxon>Candidatus Woeseibacteriota</taxon>
    </lineage>
</organism>
<evidence type="ECO:0000313" key="8">
    <source>
        <dbReference type="Proteomes" id="UP000034803"/>
    </source>
</evidence>
<dbReference type="InterPro" id="IPR012902">
    <property type="entry name" value="N_methyl_site"/>
</dbReference>
<dbReference type="Proteomes" id="UP000034803">
    <property type="component" value="Unassembled WGS sequence"/>
</dbReference>
<keyword evidence="5 6" id="KW-0472">Membrane</keyword>
<dbReference type="EMBL" id="LBOI01000009">
    <property type="protein sequence ID" value="KKP31487.1"/>
    <property type="molecule type" value="Genomic_DNA"/>
</dbReference>
<dbReference type="PANTHER" id="PTHR30093:SF44">
    <property type="entry name" value="TYPE II SECRETION SYSTEM CORE PROTEIN G"/>
    <property type="match status" value="1"/>
</dbReference>
<dbReference type="GO" id="GO:0015627">
    <property type="term" value="C:type II protein secretion system complex"/>
    <property type="evidence" value="ECO:0007669"/>
    <property type="project" value="InterPro"/>
</dbReference>
<dbReference type="SUPFAM" id="SSF54523">
    <property type="entry name" value="Pili subunits"/>
    <property type="match status" value="1"/>
</dbReference>
<protein>
    <recommendedName>
        <fullName evidence="9">Type II secretion system protein G</fullName>
    </recommendedName>
</protein>
<dbReference type="GO" id="GO:0016020">
    <property type="term" value="C:membrane"/>
    <property type="evidence" value="ECO:0007669"/>
    <property type="project" value="UniProtKB-SubCell"/>
</dbReference>
<reference evidence="7 8" key="1">
    <citation type="journal article" date="2015" name="Nature">
        <title>rRNA introns, odd ribosomes, and small enigmatic genomes across a large radiation of phyla.</title>
        <authorList>
            <person name="Brown C.T."/>
            <person name="Hug L.A."/>
            <person name="Thomas B.C."/>
            <person name="Sharon I."/>
            <person name="Castelle C.J."/>
            <person name="Singh A."/>
            <person name="Wilkins M.J."/>
            <person name="Williams K.H."/>
            <person name="Banfield J.F."/>
        </authorList>
    </citation>
    <scope>NUCLEOTIDE SEQUENCE [LARGE SCALE GENOMIC DNA]</scope>
</reference>
<keyword evidence="4 6" id="KW-1133">Transmembrane helix</keyword>